<proteinExistence type="predicted"/>
<gene>
    <name evidence="2" type="ORF">NITMOv2_2401</name>
</gene>
<dbReference type="InterPro" id="IPR045865">
    <property type="entry name" value="ACT-like_dom_sf"/>
</dbReference>
<dbReference type="Gene3D" id="3.30.70.260">
    <property type="match status" value="1"/>
</dbReference>
<dbReference type="Pfam" id="PF09383">
    <property type="entry name" value="NIL"/>
    <property type="match status" value="1"/>
</dbReference>
<name>A0A0K2GCX8_NITMO</name>
<protein>
    <recommendedName>
        <fullName evidence="1">NIL domain-containing protein</fullName>
    </recommendedName>
</protein>
<dbReference type="RefSeq" id="WP_053379920.1">
    <property type="nucleotide sequence ID" value="NZ_CP011801.1"/>
</dbReference>
<dbReference type="SMART" id="SM00930">
    <property type="entry name" value="NIL"/>
    <property type="match status" value="1"/>
</dbReference>
<accession>A0A0K2GCX8</accession>
<reference evidence="2 3" key="1">
    <citation type="journal article" date="2015" name="Proc. Natl. Acad. Sci. U.S.A.">
        <title>Expanded metabolic versatility of ubiquitous nitrite-oxidizing bacteria from the genus Nitrospira.</title>
        <authorList>
            <person name="Koch H."/>
            <person name="Lucker S."/>
            <person name="Albertsen M."/>
            <person name="Kitzinger K."/>
            <person name="Herbold C."/>
            <person name="Spieck E."/>
            <person name="Nielsen P.H."/>
            <person name="Wagner M."/>
            <person name="Daims H."/>
        </authorList>
    </citation>
    <scope>NUCLEOTIDE SEQUENCE [LARGE SCALE GENOMIC DNA]</scope>
    <source>
        <strain evidence="2 3">NSP M-1</strain>
    </source>
</reference>
<dbReference type="InterPro" id="IPR018449">
    <property type="entry name" value="NIL_domain"/>
</dbReference>
<dbReference type="AlphaFoldDB" id="A0A0K2GCX8"/>
<dbReference type="OrthoDB" id="9799261at2"/>
<evidence type="ECO:0000313" key="3">
    <source>
        <dbReference type="Proteomes" id="UP000069205"/>
    </source>
</evidence>
<organism evidence="2 3">
    <name type="scientific">Nitrospira moscoviensis</name>
    <dbReference type="NCBI Taxonomy" id="42253"/>
    <lineage>
        <taxon>Bacteria</taxon>
        <taxon>Pseudomonadati</taxon>
        <taxon>Nitrospirota</taxon>
        <taxon>Nitrospiria</taxon>
        <taxon>Nitrospirales</taxon>
        <taxon>Nitrospiraceae</taxon>
        <taxon>Nitrospira</taxon>
    </lineage>
</organism>
<evidence type="ECO:0000313" key="2">
    <source>
        <dbReference type="EMBL" id="ALA58816.1"/>
    </source>
</evidence>
<dbReference type="Proteomes" id="UP000069205">
    <property type="component" value="Chromosome"/>
</dbReference>
<feature type="domain" description="NIL" evidence="1">
    <location>
        <begin position="2"/>
        <end position="73"/>
    </location>
</feature>
<sequence length="79" mass="9170">MSSLRFHIRFPEDKIKEPVIYEIGREYKVVTNVRRADVRETTGWMDVELSGETPEIERAVEGLRKKGVLVDPIELNVVE</sequence>
<dbReference type="STRING" id="42253.NITMOv2_2401"/>
<evidence type="ECO:0000259" key="1">
    <source>
        <dbReference type="SMART" id="SM00930"/>
    </source>
</evidence>
<dbReference type="SUPFAM" id="SSF55021">
    <property type="entry name" value="ACT-like"/>
    <property type="match status" value="1"/>
</dbReference>
<dbReference type="EMBL" id="CP011801">
    <property type="protein sequence ID" value="ALA58816.1"/>
    <property type="molecule type" value="Genomic_DNA"/>
</dbReference>
<keyword evidence="3" id="KW-1185">Reference proteome</keyword>
<dbReference type="KEGG" id="nmv:NITMOv2_2401"/>
<dbReference type="PATRIC" id="fig|42253.5.peg.2368"/>